<dbReference type="RefSeq" id="WP_261234449.1">
    <property type="nucleotide sequence ID" value="NZ_JAMXFA010000003.1"/>
</dbReference>
<comment type="caution">
    <text evidence="1">The sequence shown here is derived from an EMBL/GenBank/DDBJ whole genome shotgun (WGS) entry which is preliminary data.</text>
</comment>
<evidence type="ECO:0000313" key="2">
    <source>
        <dbReference type="Proteomes" id="UP001525961"/>
    </source>
</evidence>
<dbReference type="Proteomes" id="UP001525961">
    <property type="component" value="Unassembled WGS sequence"/>
</dbReference>
<accession>A0ABT2N1X0</accession>
<sequence length="297" mass="32273">MAHSNYPGRTSALTTLTEGETRLIMFNLQSRDRLPHCRTIRRTPLTLGLIVMFLGACQADSPLNTQTEQPEPVASSEAIERTEQLLGKMITIRAEPVAQISPHSFTIQDDWVFGSETILAINASGVPVIVPLDPQTPLQITGTVVRFIPVDIERAYGIQLEPTLYAEYEGQPAIIAQSIAISPEAAEVSNNPTRYYNHRVAVPGEVAASIATDSFTLDVSGAMGGNNLLAIAPNSPPWQPSQSVMATGVSRPFVPSEIGPERPLTGDRNITEQLAAEYIDQPVLIVDHIYHFPAIAR</sequence>
<reference evidence="1 2" key="1">
    <citation type="journal article" date="2022" name="Front. Microbiol.">
        <title>High genomic differentiation and limited gene flow indicate recent cryptic speciation within the genus Laspinema (cyanobacteria).</title>
        <authorList>
            <person name="Stanojkovic A."/>
            <person name="Skoupy S."/>
            <person name="Skaloud P."/>
            <person name="Dvorak P."/>
        </authorList>
    </citation>
    <scope>NUCLEOTIDE SEQUENCE [LARGE SCALE GENOMIC DNA]</scope>
    <source>
        <strain evidence="1 2">D3b</strain>
    </source>
</reference>
<gene>
    <name evidence="1" type="ORF">NG792_02915</name>
</gene>
<keyword evidence="2" id="KW-1185">Reference proteome</keyword>
<proteinExistence type="predicted"/>
<evidence type="ECO:0008006" key="3">
    <source>
        <dbReference type="Google" id="ProtNLM"/>
    </source>
</evidence>
<organism evidence="1 2">
    <name type="scientific">Laspinema olomoucense D3b</name>
    <dbReference type="NCBI Taxonomy" id="2953688"/>
    <lineage>
        <taxon>Bacteria</taxon>
        <taxon>Bacillati</taxon>
        <taxon>Cyanobacteriota</taxon>
        <taxon>Cyanophyceae</taxon>
        <taxon>Oscillatoriophycideae</taxon>
        <taxon>Oscillatoriales</taxon>
        <taxon>Laspinemataceae</taxon>
        <taxon>Laspinema</taxon>
        <taxon>Laspinema olomoucense</taxon>
    </lineage>
</organism>
<name>A0ABT2N1X0_9CYAN</name>
<evidence type="ECO:0000313" key="1">
    <source>
        <dbReference type="EMBL" id="MCT7976676.1"/>
    </source>
</evidence>
<protein>
    <recommendedName>
        <fullName evidence="3">Gingipain propeptide domain-containing protein</fullName>
    </recommendedName>
</protein>
<dbReference type="EMBL" id="JAMXFA010000003">
    <property type="protein sequence ID" value="MCT7976676.1"/>
    <property type="molecule type" value="Genomic_DNA"/>
</dbReference>